<dbReference type="KEGG" id="lcre:Pla8534_48470"/>
<evidence type="ECO:0000313" key="2">
    <source>
        <dbReference type="Proteomes" id="UP000317648"/>
    </source>
</evidence>
<accession>A0A518DYU7</accession>
<organism evidence="1 2">
    <name type="scientific">Lignipirellula cremea</name>
    <dbReference type="NCBI Taxonomy" id="2528010"/>
    <lineage>
        <taxon>Bacteria</taxon>
        <taxon>Pseudomonadati</taxon>
        <taxon>Planctomycetota</taxon>
        <taxon>Planctomycetia</taxon>
        <taxon>Pirellulales</taxon>
        <taxon>Pirellulaceae</taxon>
        <taxon>Lignipirellula</taxon>
    </lineage>
</organism>
<evidence type="ECO:0000313" key="1">
    <source>
        <dbReference type="EMBL" id="QDU97022.1"/>
    </source>
</evidence>
<dbReference type="OrthoDB" id="231716at2"/>
<proteinExistence type="predicted"/>
<reference evidence="1 2" key="1">
    <citation type="submission" date="2019-02" db="EMBL/GenBank/DDBJ databases">
        <title>Deep-cultivation of Planctomycetes and their phenomic and genomic characterization uncovers novel biology.</title>
        <authorList>
            <person name="Wiegand S."/>
            <person name="Jogler M."/>
            <person name="Boedeker C."/>
            <person name="Pinto D."/>
            <person name="Vollmers J."/>
            <person name="Rivas-Marin E."/>
            <person name="Kohn T."/>
            <person name="Peeters S.H."/>
            <person name="Heuer A."/>
            <person name="Rast P."/>
            <person name="Oberbeckmann S."/>
            <person name="Bunk B."/>
            <person name="Jeske O."/>
            <person name="Meyerdierks A."/>
            <person name="Storesund J.E."/>
            <person name="Kallscheuer N."/>
            <person name="Luecker S."/>
            <person name="Lage O.M."/>
            <person name="Pohl T."/>
            <person name="Merkel B.J."/>
            <person name="Hornburger P."/>
            <person name="Mueller R.-W."/>
            <person name="Bruemmer F."/>
            <person name="Labrenz M."/>
            <person name="Spormann A.M."/>
            <person name="Op den Camp H."/>
            <person name="Overmann J."/>
            <person name="Amann R."/>
            <person name="Jetten M.S.M."/>
            <person name="Mascher T."/>
            <person name="Medema M.H."/>
            <person name="Devos D.P."/>
            <person name="Kaster A.-K."/>
            <person name="Ovreas L."/>
            <person name="Rohde M."/>
            <person name="Galperin M.Y."/>
            <person name="Jogler C."/>
        </authorList>
    </citation>
    <scope>NUCLEOTIDE SEQUENCE [LARGE SCALE GENOMIC DNA]</scope>
    <source>
        <strain evidence="1 2">Pla85_3_4</strain>
    </source>
</reference>
<dbReference type="AlphaFoldDB" id="A0A518DYU7"/>
<keyword evidence="2" id="KW-1185">Reference proteome</keyword>
<dbReference type="EMBL" id="CP036433">
    <property type="protein sequence ID" value="QDU97022.1"/>
    <property type="molecule type" value="Genomic_DNA"/>
</dbReference>
<dbReference type="Gene3D" id="3.20.20.80">
    <property type="entry name" value="Glycosidases"/>
    <property type="match status" value="1"/>
</dbReference>
<gene>
    <name evidence="1" type="ORF">Pla8534_48470</name>
</gene>
<dbReference type="Proteomes" id="UP000317648">
    <property type="component" value="Chromosome"/>
</dbReference>
<protein>
    <recommendedName>
        <fullName evidence="3">Glycosyl hydrolase-like 10 domain-containing protein</fullName>
    </recommendedName>
</protein>
<name>A0A518DYU7_9BACT</name>
<sequence length="602" mass="67742">MFFLSSSCRLRLLLFPLLFPLLVIALSDQTRSQEGPPRFDATDAALAGKLISDLTCALPRTAWTDADSNVHKPIAAPPAGRWRIIDYTSQLYPGRALMTTTPDSATVTIPLNRTGWHAVSIGMSERQWEQAAVEVRLTGDKHWQLLRHSAGKGWGGPLFEEPWRFADLTGKQLEVRYPRDLNAMVASFRDKPIVASIYSVRTTPVTPEHVKLLQEPRHRPLVYINDGFGIFYNAPEPGPQIVKQALAGFADSDWDVAAFGNIGGDLVNFPAAAGTLAGKDGWDFRRPGDRRCAENLAAMIAAGEDPLQQAIDQAHAQQQKLWMYLRPQAYTAEPPYDHILRSEFFAAHPELRCEESDGSAVSKLSLAYPAVRKNLNAVLAEALKRDADGLTIAFVRGYPCVRYEEPVRALFRERYGVDPRRLPDSDPRLRLLWAELVTGWLKEVRQMLDEAGPTERSARRELAVIVGPDLDWNMRFGFDVFAWAQAGLVDVVMPYAYVEDGEINVREFAQAIEGTKVRLLPSLGTYQQNVTIAETRRRAHRYYAAGADGLSRWDCYSQWARLRLDDPVRQQLWLEHYFPPQHIKLTEFAGQNLKAFGPMLGF</sequence>
<evidence type="ECO:0008006" key="3">
    <source>
        <dbReference type="Google" id="ProtNLM"/>
    </source>
</evidence>
<dbReference type="RefSeq" id="WP_145055807.1">
    <property type="nucleotide sequence ID" value="NZ_CP036433.1"/>
</dbReference>